<dbReference type="PANTHER" id="PTHR47926:SF452">
    <property type="entry name" value="PENTATRICOPEPTIDE REPEAT-CONTAINING PROTEIN"/>
    <property type="match status" value="1"/>
</dbReference>
<comment type="caution">
    <text evidence="3">The sequence shown here is derived from an EMBL/GenBank/DDBJ whole genome shotgun (WGS) entry which is preliminary data.</text>
</comment>
<feature type="repeat" description="PPR" evidence="2">
    <location>
        <begin position="142"/>
        <end position="176"/>
    </location>
</feature>
<dbReference type="InterPro" id="IPR046960">
    <property type="entry name" value="PPR_At4g14850-like_plant"/>
</dbReference>
<dbReference type="Pfam" id="PF01535">
    <property type="entry name" value="PPR"/>
    <property type="match status" value="2"/>
</dbReference>
<dbReference type="FunFam" id="1.25.40.10:FF:000790">
    <property type="entry name" value="Pentatricopeptide repeat-containing protein"/>
    <property type="match status" value="1"/>
</dbReference>
<dbReference type="Proteomes" id="UP000594638">
    <property type="component" value="Unassembled WGS sequence"/>
</dbReference>
<evidence type="ECO:0000313" key="4">
    <source>
        <dbReference type="Proteomes" id="UP000594638"/>
    </source>
</evidence>
<sequence>MRMRIRSMLTMKSVSLVRQSILSYYNHHQNLGWWVLRVWFNSWSHAIRNASSNSPLKALKLFSQMHRKSSPFDSFSILYAINSCTHLPDNVDSLSIIRHIHAHLLKLGFNTHVYVATSLLHAYALAVFGDACNLFEEMPERNSVTWNTMITGYSRHGDVKSACKIFNQMPKRDLASWTAMVTAYMNSGLWDEGLALFRQMVMVKIIDNEYLKPDQLMLGSILAGCANMGSVGLVFGKSLHGFTVKNDWQLNVTFGTCLVDMYAKCGFLKNACLVFDMMKDKNVVAWTALICGSAQHGYGQEALLIFEKMKKVGVEPNELTFTGLLTACVQVGLVDEGRRYFRMIEECGLRPRIQHYGCMVDLFGKAGLLGEAYEVIKTMTLEPNVVIWSSFLSSCKLHRQFEMAEKVIDQVMRMVRPENDGGVYSLIADLYVLSDKWIEAERLRNLMLNQNVRKARGSSFIRNGVV</sequence>
<evidence type="ECO:0000313" key="3">
    <source>
        <dbReference type="EMBL" id="CAA3032274.1"/>
    </source>
</evidence>
<evidence type="ECO:0000256" key="1">
    <source>
        <dbReference type="ARBA" id="ARBA00022737"/>
    </source>
</evidence>
<dbReference type="OrthoDB" id="185373at2759"/>
<dbReference type="Pfam" id="PF13041">
    <property type="entry name" value="PPR_2"/>
    <property type="match status" value="2"/>
</dbReference>
<feature type="repeat" description="PPR" evidence="2">
    <location>
        <begin position="317"/>
        <end position="351"/>
    </location>
</feature>
<name>A0A8S0VMG5_OLEEU</name>
<dbReference type="Gene3D" id="1.25.40.10">
    <property type="entry name" value="Tetratricopeptide repeat domain"/>
    <property type="match status" value="3"/>
</dbReference>
<dbReference type="Gramene" id="OE9A086072T1">
    <property type="protein sequence ID" value="OE9A086072C1"/>
    <property type="gene ID" value="OE9A086072"/>
</dbReference>
<accession>A0A8S0VMG5</accession>
<dbReference type="InterPro" id="IPR002885">
    <property type="entry name" value="PPR_rpt"/>
</dbReference>
<dbReference type="EMBL" id="CACTIH010009549">
    <property type="protein sequence ID" value="CAA3032274.1"/>
    <property type="molecule type" value="Genomic_DNA"/>
</dbReference>
<reference evidence="3 4" key="1">
    <citation type="submission" date="2019-12" db="EMBL/GenBank/DDBJ databases">
        <authorList>
            <person name="Alioto T."/>
            <person name="Alioto T."/>
            <person name="Gomez Garrido J."/>
        </authorList>
    </citation>
    <scope>NUCLEOTIDE SEQUENCE [LARGE SCALE GENOMIC DNA]</scope>
</reference>
<evidence type="ECO:0000256" key="2">
    <source>
        <dbReference type="PROSITE-ProRule" id="PRU00708"/>
    </source>
</evidence>
<protein>
    <submittedName>
        <fullName evidence="3">Pentatricopeptide repeat-containing At5g66520-like</fullName>
    </submittedName>
</protein>
<keyword evidence="4" id="KW-1185">Reference proteome</keyword>
<dbReference type="InterPro" id="IPR046848">
    <property type="entry name" value="E_motif"/>
</dbReference>
<dbReference type="Pfam" id="PF20431">
    <property type="entry name" value="E_motif"/>
    <property type="match status" value="1"/>
</dbReference>
<dbReference type="GO" id="GO:0009451">
    <property type="term" value="P:RNA modification"/>
    <property type="evidence" value="ECO:0007669"/>
    <property type="project" value="InterPro"/>
</dbReference>
<dbReference type="GO" id="GO:0003723">
    <property type="term" value="F:RNA binding"/>
    <property type="evidence" value="ECO:0007669"/>
    <property type="project" value="InterPro"/>
</dbReference>
<keyword evidence="1" id="KW-0677">Repeat</keyword>
<gene>
    <name evidence="3" type="ORF">OLEA9_A086072</name>
</gene>
<proteinExistence type="predicted"/>
<dbReference type="PANTHER" id="PTHR47926">
    <property type="entry name" value="PENTATRICOPEPTIDE REPEAT-CONTAINING PROTEIN"/>
    <property type="match status" value="1"/>
</dbReference>
<organism evidence="3 4">
    <name type="scientific">Olea europaea subsp. europaea</name>
    <dbReference type="NCBI Taxonomy" id="158383"/>
    <lineage>
        <taxon>Eukaryota</taxon>
        <taxon>Viridiplantae</taxon>
        <taxon>Streptophyta</taxon>
        <taxon>Embryophyta</taxon>
        <taxon>Tracheophyta</taxon>
        <taxon>Spermatophyta</taxon>
        <taxon>Magnoliopsida</taxon>
        <taxon>eudicotyledons</taxon>
        <taxon>Gunneridae</taxon>
        <taxon>Pentapetalae</taxon>
        <taxon>asterids</taxon>
        <taxon>lamiids</taxon>
        <taxon>Lamiales</taxon>
        <taxon>Oleaceae</taxon>
        <taxon>Oleeae</taxon>
        <taxon>Olea</taxon>
    </lineage>
</organism>
<feature type="repeat" description="PPR" evidence="2">
    <location>
        <begin position="282"/>
        <end position="316"/>
    </location>
</feature>
<dbReference type="AlphaFoldDB" id="A0A8S0VMG5"/>
<dbReference type="InterPro" id="IPR011990">
    <property type="entry name" value="TPR-like_helical_dom_sf"/>
</dbReference>
<dbReference type="PROSITE" id="PS51375">
    <property type="entry name" value="PPR"/>
    <property type="match status" value="3"/>
</dbReference>
<dbReference type="NCBIfam" id="TIGR00756">
    <property type="entry name" value="PPR"/>
    <property type="match status" value="4"/>
</dbReference>